<dbReference type="GO" id="GO:0000976">
    <property type="term" value="F:transcription cis-regulatory region binding"/>
    <property type="evidence" value="ECO:0007669"/>
    <property type="project" value="TreeGrafter"/>
</dbReference>
<dbReference type="SUPFAM" id="SSF48498">
    <property type="entry name" value="Tetracyclin repressor-like, C-terminal domain"/>
    <property type="match status" value="1"/>
</dbReference>
<evidence type="ECO:0000256" key="2">
    <source>
        <dbReference type="ARBA" id="ARBA00023125"/>
    </source>
</evidence>
<dbReference type="SUPFAM" id="SSF46689">
    <property type="entry name" value="Homeodomain-like"/>
    <property type="match status" value="1"/>
</dbReference>
<dbReference type="Gene3D" id="1.10.10.60">
    <property type="entry name" value="Homeodomain-like"/>
    <property type="match status" value="1"/>
</dbReference>
<dbReference type="PANTHER" id="PTHR30055:SF148">
    <property type="entry name" value="TETR-FAMILY TRANSCRIPTIONAL REGULATOR"/>
    <property type="match status" value="1"/>
</dbReference>
<dbReference type="Pfam" id="PF16859">
    <property type="entry name" value="TetR_C_11"/>
    <property type="match status" value="1"/>
</dbReference>
<keyword evidence="3" id="KW-0804">Transcription</keyword>
<organism evidence="6 7">
    <name type="scientific">Mycobacteroides abscessus subsp. bolletii CRM-0020</name>
    <dbReference type="NCBI Taxonomy" id="1306401"/>
    <lineage>
        <taxon>Bacteria</taxon>
        <taxon>Bacillati</taxon>
        <taxon>Actinomycetota</taxon>
        <taxon>Actinomycetes</taxon>
        <taxon>Mycobacteriales</taxon>
        <taxon>Mycobacteriaceae</taxon>
        <taxon>Mycobacteroides</taxon>
        <taxon>Mycobacteroides abscessus</taxon>
    </lineage>
</organism>
<protein>
    <submittedName>
        <fullName evidence="6">TetR family transcriptional regulator</fullName>
    </submittedName>
</protein>
<dbReference type="InterPro" id="IPR001647">
    <property type="entry name" value="HTH_TetR"/>
</dbReference>
<dbReference type="AlphaFoldDB" id="A0A829HY84"/>
<comment type="caution">
    <text evidence="6">The sequence shown here is derived from an EMBL/GenBank/DDBJ whole genome shotgun (WGS) entry which is preliminary data.</text>
</comment>
<keyword evidence="2 4" id="KW-0238">DNA-binding</keyword>
<dbReference type="Pfam" id="PF00440">
    <property type="entry name" value="TetR_N"/>
    <property type="match status" value="1"/>
</dbReference>
<dbReference type="GO" id="GO:0003700">
    <property type="term" value="F:DNA-binding transcription factor activity"/>
    <property type="evidence" value="ECO:0007669"/>
    <property type="project" value="TreeGrafter"/>
</dbReference>
<proteinExistence type="predicted"/>
<evidence type="ECO:0000313" key="6">
    <source>
        <dbReference type="EMBL" id="EPQ23746.1"/>
    </source>
</evidence>
<evidence type="ECO:0000259" key="5">
    <source>
        <dbReference type="PROSITE" id="PS50977"/>
    </source>
</evidence>
<name>A0A829HY84_9MYCO</name>
<dbReference type="InterPro" id="IPR036271">
    <property type="entry name" value="Tet_transcr_reg_TetR-rel_C_sf"/>
</dbReference>
<feature type="DNA-binding region" description="H-T-H motif" evidence="4">
    <location>
        <begin position="59"/>
        <end position="78"/>
    </location>
</feature>
<evidence type="ECO:0000256" key="1">
    <source>
        <dbReference type="ARBA" id="ARBA00023015"/>
    </source>
</evidence>
<dbReference type="EMBL" id="ATFQ01000016">
    <property type="protein sequence ID" value="EPQ23746.1"/>
    <property type="molecule type" value="Genomic_DNA"/>
</dbReference>
<evidence type="ECO:0000256" key="3">
    <source>
        <dbReference type="ARBA" id="ARBA00023163"/>
    </source>
</evidence>
<gene>
    <name evidence="6" type="ORF">J108_09165</name>
</gene>
<dbReference type="Gene3D" id="1.10.357.10">
    <property type="entry name" value="Tetracycline Repressor, domain 2"/>
    <property type="match status" value="1"/>
</dbReference>
<dbReference type="InterPro" id="IPR011075">
    <property type="entry name" value="TetR_C"/>
</dbReference>
<accession>A0A829HY84</accession>
<keyword evidence="1" id="KW-0805">Transcription regulation</keyword>
<evidence type="ECO:0000256" key="4">
    <source>
        <dbReference type="PROSITE-ProRule" id="PRU00335"/>
    </source>
</evidence>
<sequence>MWFDPITRKIRNVSNGGLKGSVDAPRADVGTRRRDDALMSAIRDATYAELQDHGYAGVTFEGVARRAKTSKPVLYRRYRSRAHMVADALPTLRYPPTRLASATSLREDVLALLGALLRELHRIGVGNYRCLLAEADDELADDMTTAIAGWVDQTVLRALADARERGEIGPEDIPLPVATSILALMRHELFFTRKPFGESKLAELFDTVYLPLINLTSRGGNAV</sequence>
<evidence type="ECO:0000313" key="7">
    <source>
        <dbReference type="Proteomes" id="UP000014969"/>
    </source>
</evidence>
<feature type="domain" description="HTH tetR-type" evidence="5">
    <location>
        <begin position="36"/>
        <end position="96"/>
    </location>
</feature>
<dbReference type="PROSITE" id="PS50977">
    <property type="entry name" value="HTH_TETR_2"/>
    <property type="match status" value="1"/>
</dbReference>
<dbReference type="InterPro" id="IPR050109">
    <property type="entry name" value="HTH-type_TetR-like_transc_reg"/>
</dbReference>
<dbReference type="InterPro" id="IPR009057">
    <property type="entry name" value="Homeodomain-like_sf"/>
</dbReference>
<dbReference type="Proteomes" id="UP000014969">
    <property type="component" value="Unassembled WGS sequence"/>
</dbReference>
<dbReference type="PANTHER" id="PTHR30055">
    <property type="entry name" value="HTH-TYPE TRANSCRIPTIONAL REGULATOR RUTR"/>
    <property type="match status" value="1"/>
</dbReference>
<reference evidence="6 7" key="1">
    <citation type="journal article" date="2013" name="Genome Announc.">
        <title>Genome Sequence of an Epidemic Isolate of Mycobacterium abscessus subsp. bolletii from Rio de Janeiro, Brazil.</title>
        <authorList>
            <person name="Davidson R.M."/>
            <person name="Reynolds P.R."/>
            <person name="Farias-Hesson E."/>
            <person name="Duarte R.S."/>
            <person name="Jackson M."/>
            <person name="Strong M."/>
        </authorList>
    </citation>
    <scope>NUCLEOTIDE SEQUENCE [LARGE SCALE GENOMIC DNA]</scope>
    <source>
        <strain evidence="6 7">CRM-0020</strain>
    </source>
</reference>